<reference evidence="1" key="1">
    <citation type="submission" date="2020-02" db="EMBL/GenBank/DDBJ databases">
        <authorList>
            <person name="Meier V. D."/>
        </authorList>
    </citation>
    <scope>NUCLEOTIDE SEQUENCE</scope>
    <source>
        <strain evidence="1">AVDCRST_MAG86</strain>
    </source>
</reference>
<name>A0A6J4VRM4_9DEIN</name>
<protein>
    <submittedName>
        <fullName evidence="1">Uncharacterized protein</fullName>
    </submittedName>
</protein>
<proteinExistence type="predicted"/>
<dbReference type="AlphaFoldDB" id="A0A6J4VRM4"/>
<dbReference type="EMBL" id="CADCWP010000257">
    <property type="protein sequence ID" value="CAA9581210.1"/>
    <property type="molecule type" value="Genomic_DNA"/>
</dbReference>
<accession>A0A6J4VRM4</accession>
<evidence type="ECO:0000313" key="1">
    <source>
        <dbReference type="EMBL" id="CAA9581210.1"/>
    </source>
</evidence>
<sequence length="37" mass="4358">MSELFFPHLPVSREKGLLAAVRVRHPLTATERDFLWH</sequence>
<gene>
    <name evidence="1" type="ORF">AVDCRST_MAG86-2830</name>
</gene>
<organism evidence="1">
    <name type="scientific">uncultured Truepera sp</name>
    <dbReference type="NCBI Taxonomy" id="543023"/>
    <lineage>
        <taxon>Bacteria</taxon>
        <taxon>Thermotogati</taxon>
        <taxon>Deinococcota</taxon>
        <taxon>Deinococci</taxon>
        <taxon>Trueperales</taxon>
        <taxon>Trueperaceae</taxon>
        <taxon>Truepera</taxon>
        <taxon>environmental samples</taxon>
    </lineage>
</organism>